<reference evidence="4" key="2">
    <citation type="submission" date="2020-09" db="EMBL/GenBank/DDBJ databases">
        <authorList>
            <person name="Yu Y."/>
        </authorList>
    </citation>
    <scope>NUCLEOTIDE SEQUENCE</scope>
    <source>
        <strain evidence="4">KCTC 49039</strain>
    </source>
</reference>
<keyword evidence="4" id="KW-0326">Glycosidase</keyword>
<name>A0A927J1Y8_9MICO</name>
<dbReference type="PANTHER" id="PTHR12143">
    <property type="entry name" value="PEPTIDE N-GLYCANASE PNGASE -RELATED"/>
    <property type="match status" value="1"/>
</dbReference>
<feature type="chain" id="PRO_5037456908" evidence="1">
    <location>
        <begin position="36"/>
        <end position="1171"/>
    </location>
</feature>
<evidence type="ECO:0000313" key="5">
    <source>
        <dbReference type="Proteomes" id="UP000610846"/>
    </source>
</evidence>
<dbReference type="InterPro" id="IPR014718">
    <property type="entry name" value="GH-type_carb-bd"/>
</dbReference>
<protein>
    <submittedName>
        <fullName evidence="4">GH92 family glycosyl hydrolase</fullName>
        <ecNumber evidence="4">3.2.1.-</ecNumber>
    </submittedName>
</protein>
<dbReference type="InterPro" id="IPR008928">
    <property type="entry name" value="6-hairpin_glycosidase_sf"/>
</dbReference>
<dbReference type="Gene3D" id="1.20.1050.60">
    <property type="entry name" value="alpha-1,2-mannosidase"/>
    <property type="match status" value="1"/>
</dbReference>
<accession>A0A927J1Y8</accession>
<dbReference type="GO" id="GO:0016798">
    <property type="term" value="F:hydrolase activity, acting on glycosyl bonds"/>
    <property type="evidence" value="ECO:0007669"/>
    <property type="project" value="UniProtKB-KW"/>
</dbReference>
<evidence type="ECO:0000313" key="4">
    <source>
        <dbReference type="EMBL" id="MBD8080426.1"/>
    </source>
</evidence>
<dbReference type="InterPro" id="IPR005887">
    <property type="entry name" value="GH92_a_mannosidase_put"/>
</dbReference>
<dbReference type="PANTHER" id="PTHR12143:SF39">
    <property type="entry name" value="SECRETED PROTEIN"/>
    <property type="match status" value="1"/>
</dbReference>
<dbReference type="RefSeq" id="WP_191830004.1">
    <property type="nucleotide sequence ID" value="NZ_JACYHB010000015.1"/>
</dbReference>
<comment type="caution">
    <text evidence="4">The sequence shown here is derived from an EMBL/GenBank/DDBJ whole genome shotgun (WGS) entry which is preliminary data.</text>
</comment>
<dbReference type="InterPro" id="IPR041371">
    <property type="entry name" value="GH92_N"/>
</dbReference>
<dbReference type="InterPro" id="IPR012939">
    <property type="entry name" value="Glyco_hydro_92"/>
</dbReference>
<gene>
    <name evidence="4" type="ORF">IF651_15335</name>
</gene>
<dbReference type="PROSITE" id="PS51318">
    <property type="entry name" value="TAT"/>
    <property type="match status" value="1"/>
</dbReference>
<keyword evidence="4" id="KW-0378">Hydrolase</keyword>
<organism evidence="4 5">
    <name type="scientific">Cellulosimicrobium arenosum</name>
    <dbReference type="NCBI Taxonomy" id="2708133"/>
    <lineage>
        <taxon>Bacteria</taxon>
        <taxon>Bacillati</taxon>
        <taxon>Actinomycetota</taxon>
        <taxon>Actinomycetes</taxon>
        <taxon>Micrococcales</taxon>
        <taxon>Promicromonosporaceae</taxon>
        <taxon>Cellulosimicrobium</taxon>
    </lineage>
</organism>
<evidence type="ECO:0000259" key="3">
    <source>
        <dbReference type="Pfam" id="PF17678"/>
    </source>
</evidence>
<proteinExistence type="predicted"/>
<reference evidence="4" key="1">
    <citation type="journal article" date="2018" name="Curr. Microbiol.">
        <title>Cellulosimicrobium arenosum sp. nov., Isolated from Marine Sediment Sand.</title>
        <authorList>
            <person name="Oh M."/>
            <person name="Kim J.H."/>
            <person name="Yoon J.H."/>
            <person name="Schumann P."/>
            <person name="Kim W."/>
        </authorList>
    </citation>
    <scope>NUCLEOTIDE SEQUENCE</scope>
    <source>
        <strain evidence="4">KCTC 49039</strain>
    </source>
</reference>
<dbReference type="Gene3D" id="2.70.98.10">
    <property type="match status" value="1"/>
</dbReference>
<dbReference type="InterPro" id="IPR050883">
    <property type="entry name" value="PNGase"/>
</dbReference>
<feature type="domain" description="Glycosyl hydrolase family 92" evidence="2">
    <location>
        <begin position="301"/>
        <end position="767"/>
    </location>
</feature>
<dbReference type="Pfam" id="PF17678">
    <property type="entry name" value="Glyco_hydro_92N"/>
    <property type="match status" value="1"/>
</dbReference>
<dbReference type="EC" id="3.2.1.-" evidence="4"/>
<dbReference type="GO" id="GO:0005829">
    <property type="term" value="C:cytosol"/>
    <property type="evidence" value="ECO:0007669"/>
    <property type="project" value="TreeGrafter"/>
</dbReference>
<evidence type="ECO:0000259" key="2">
    <source>
        <dbReference type="Pfam" id="PF07971"/>
    </source>
</evidence>
<dbReference type="SUPFAM" id="SSF48208">
    <property type="entry name" value="Six-hairpin glycosidases"/>
    <property type="match status" value="1"/>
</dbReference>
<dbReference type="Proteomes" id="UP000610846">
    <property type="component" value="Unassembled WGS sequence"/>
</dbReference>
<feature type="domain" description="Glycosyl hydrolase family 92 N-terminal" evidence="3">
    <location>
        <begin position="59"/>
        <end position="295"/>
    </location>
</feature>
<dbReference type="EMBL" id="JACYHB010000015">
    <property type="protein sequence ID" value="MBD8080426.1"/>
    <property type="molecule type" value="Genomic_DNA"/>
</dbReference>
<dbReference type="AlphaFoldDB" id="A0A927J1Y8"/>
<dbReference type="GO" id="GO:0030246">
    <property type="term" value="F:carbohydrate binding"/>
    <property type="evidence" value="ECO:0007669"/>
    <property type="project" value="InterPro"/>
</dbReference>
<keyword evidence="5" id="KW-1185">Reference proteome</keyword>
<keyword evidence="1" id="KW-0732">Signal</keyword>
<dbReference type="GO" id="GO:0006516">
    <property type="term" value="P:glycoprotein catabolic process"/>
    <property type="evidence" value="ECO:0007669"/>
    <property type="project" value="TreeGrafter"/>
</dbReference>
<dbReference type="Gene3D" id="1.20.1610.10">
    <property type="entry name" value="alpha-1,2-mannosidases domains"/>
    <property type="match status" value="1"/>
</dbReference>
<dbReference type="Gene3D" id="3.30.2080.10">
    <property type="entry name" value="GH92 mannosidase domain"/>
    <property type="match status" value="1"/>
</dbReference>
<dbReference type="NCBIfam" id="TIGR01180">
    <property type="entry name" value="aman2_put"/>
    <property type="match status" value="1"/>
</dbReference>
<dbReference type="Pfam" id="PF07971">
    <property type="entry name" value="Glyco_hydro_92"/>
    <property type="match status" value="1"/>
</dbReference>
<feature type="signal peptide" evidence="1">
    <location>
        <begin position="1"/>
        <end position="35"/>
    </location>
</feature>
<evidence type="ECO:0000256" key="1">
    <source>
        <dbReference type="SAM" id="SignalP"/>
    </source>
</evidence>
<dbReference type="GO" id="GO:0000224">
    <property type="term" value="F:peptide-N4-(N-acetyl-beta-glucosaminyl)asparagine amidase activity"/>
    <property type="evidence" value="ECO:0007669"/>
    <property type="project" value="TreeGrafter"/>
</dbReference>
<dbReference type="GO" id="GO:0005975">
    <property type="term" value="P:carbohydrate metabolic process"/>
    <property type="evidence" value="ECO:0007669"/>
    <property type="project" value="InterPro"/>
</dbReference>
<dbReference type="InterPro" id="IPR006311">
    <property type="entry name" value="TAT_signal"/>
</dbReference>
<sequence>MNPIPPRRRGARRIVATASAAALLAAGLGAAPALAASPAPIAAPAAADDAALVSDPLAYVDPMVGTGQATGVVGEINNFPGPSMPFGMMQLSPDTQVSVDNGDKAYAGYRYSHSAIRGFSMTHAAAGCWIFGDVPILPVTGDVGTYPWDRKETFSHDSENAEVGRYSVTLQDSGIEAELSAATRSGGLSFEYPDDGKDAQIIINAAGSLASVKNATIDVEDARTITGSVTTGGFCGKNNTQTTYFAIELDQDSESYGTWEGSTVSPGDASSDGDGAGAWLTFAPGSTVQAKVGMSYVSVDGARANLAAEIPGFDFDAVRDATRAAWSDLLGKVRVAGEDEDATTMLYTSLYHSLLHPNTFNDVDGRYIGFDGEIHEVEPGHTQYANFSDWDTYRSLGALQSVLEPERASDMAQSLVNDADQSGWLPRWPVANQHVGQMTGDSSVPLIASMYAFGAHDFDVESALEHMVKGATSAAPTDNGYVQRRGIETYLERGYAPQTEEFRGDHQVVGASITLEWSIADFAIGQVASALGHDDVATQFAQRGQWWQHVLDPVTRTSAARNPDGTFVRADGGAGFGQAGFDEGNSEQYTWLVPQNVAGLVEGLGGRDAVTQRLDAFTSKHNVGANEPYLWIGNEPDFGVPWLYDYVGQPWRTSELVDELTSTLFRPEPDGKPGNDDLGAQAGWYVWASLGLYPTTPGTDVLALNAPRFDRVVIDLGEGKTLDLRADGASTGARYISGVTVDGERWDSTALPRDLVHDGGVVELGMSTERDTTWGADEAAAPPSWRDGEDAVTAAADPSLVSVVPGESVDATVVAQLFGSAQLGDVSVSVDAPDGIEVGTPDLVDDGTGKLSGSVPVVVSDDVPDGYHDVTLVVSAGGQGVDVPLTVLVAPEGSFVAALDTVGSAPEANRGVGNFDGAGNSFSREALGEAGLTPGSQHEVDGLTYTWPASGVGRPDSLTTSGETVRLGAATTGLSFVGAATNGTQRGDVVVTLDDGSTVTTELAFGDWVLPSADGSPVAGNSVVAQMNRRNGDMDSAFVFATEPWTAPEGRRAVSVTFPNQGELHVFAIATDPDAVDPEPQVEVTAQARCLAGGAYVAVRVTNTGDEPLSIDLSTAFGSKTFAEVAPGRNAYQSFAVRAGEVAAGEVTVSVTADGGEPQVLTAVHDAITCS</sequence>